<evidence type="ECO:0000259" key="2">
    <source>
        <dbReference type="Pfam" id="PF15456"/>
    </source>
</evidence>
<feature type="compositionally biased region" description="Basic residues" evidence="1">
    <location>
        <begin position="48"/>
        <end position="60"/>
    </location>
</feature>
<proteinExistence type="predicted"/>
<evidence type="ECO:0000313" key="3">
    <source>
        <dbReference type="EMBL" id="KAK9710471.1"/>
    </source>
</evidence>
<name>A0ABR2VYU1_9FUNG</name>
<protein>
    <recommendedName>
        <fullName evidence="2">Up-regulated during septation protein 1 domain-containing protein</fullName>
    </recommendedName>
</protein>
<accession>A0ABR2VYU1</accession>
<feature type="region of interest" description="Disordered" evidence="1">
    <location>
        <begin position="1"/>
        <end position="20"/>
    </location>
</feature>
<organism evidence="3 4">
    <name type="scientific">Basidiobolus ranarum</name>
    <dbReference type="NCBI Taxonomy" id="34480"/>
    <lineage>
        <taxon>Eukaryota</taxon>
        <taxon>Fungi</taxon>
        <taxon>Fungi incertae sedis</taxon>
        <taxon>Zoopagomycota</taxon>
        <taxon>Entomophthoromycotina</taxon>
        <taxon>Basidiobolomycetes</taxon>
        <taxon>Basidiobolales</taxon>
        <taxon>Basidiobolaceae</taxon>
        <taxon>Basidiobolus</taxon>
    </lineage>
</organism>
<keyword evidence="4" id="KW-1185">Reference proteome</keyword>
<dbReference type="Pfam" id="PF15456">
    <property type="entry name" value="Uds1"/>
    <property type="match status" value="1"/>
</dbReference>
<feature type="domain" description="Up-regulated during septation protein 1" evidence="2">
    <location>
        <begin position="155"/>
        <end position="264"/>
    </location>
</feature>
<feature type="region of interest" description="Disordered" evidence="1">
    <location>
        <begin position="277"/>
        <end position="322"/>
    </location>
</feature>
<reference evidence="3 4" key="1">
    <citation type="submission" date="2023-04" db="EMBL/GenBank/DDBJ databases">
        <title>Genome of Basidiobolus ranarum AG-B5.</title>
        <authorList>
            <person name="Stajich J.E."/>
            <person name="Carter-House D."/>
            <person name="Gryganskyi A."/>
        </authorList>
    </citation>
    <scope>NUCLEOTIDE SEQUENCE [LARGE SCALE GENOMIC DNA]</scope>
    <source>
        <strain evidence="3 4">AG-B5</strain>
    </source>
</reference>
<feature type="compositionally biased region" description="Low complexity" evidence="1">
    <location>
        <begin position="279"/>
        <end position="289"/>
    </location>
</feature>
<gene>
    <name evidence="3" type="ORF">K7432_008409</name>
</gene>
<evidence type="ECO:0000256" key="1">
    <source>
        <dbReference type="SAM" id="MobiDB-lite"/>
    </source>
</evidence>
<dbReference type="Proteomes" id="UP001479436">
    <property type="component" value="Unassembled WGS sequence"/>
</dbReference>
<feature type="region of interest" description="Disordered" evidence="1">
    <location>
        <begin position="44"/>
        <end position="78"/>
    </location>
</feature>
<evidence type="ECO:0000313" key="4">
    <source>
        <dbReference type="Proteomes" id="UP001479436"/>
    </source>
</evidence>
<comment type="caution">
    <text evidence="3">The sequence shown here is derived from an EMBL/GenBank/DDBJ whole genome shotgun (WGS) entry which is preliminary data.</text>
</comment>
<dbReference type="InterPro" id="IPR029191">
    <property type="entry name" value="Uds1"/>
</dbReference>
<dbReference type="EMBL" id="JASJQH010007340">
    <property type="protein sequence ID" value="KAK9710471.1"/>
    <property type="molecule type" value="Genomic_DNA"/>
</dbReference>
<sequence length="469" mass="53512">MSAVLQEKCLEQHTPKNSRKVRDSLVSIDLQKYLHINYSVSTEEASSSKKKAKKSRPTRKKPSERNRSHHEKRGGILPSNLKKQMNSIFFTFGATEENNELRGYSEKPLPKIPPLNRPPESTLFKWMSLFNLGRKRDSDEKNTEPTDSPDTFTSMLVLHALEDASHYNMVTKDRLNDFYQERTLQKEKIQSLSEILTYETNFRENAHNLMSQCGNNRKLLRQISEQLNQSEFKIFKVTGELWEAIQVLNSLEIHLLRHTGRTLANALLSISQYSKGQTDDQSSAISSDGSSERIDSQEGLASTSSSSNTCSMGPVLSQVAPETSPNISMVNADCTCKQKEMTKFAHPRNSAKPRNINPLHQSISAQPPPEISPPAAAVTRVITNQVMTESKLEAQLNFTLHKLQETSEQIVDIHHVLRKLFAELPVFISNDFNMEKNYLLNLYTFDKFVIRVFELMNEYYRLVNEPPSF</sequence>
<feature type="compositionally biased region" description="Low complexity" evidence="1">
    <location>
        <begin position="302"/>
        <end position="311"/>
    </location>
</feature>